<accession>A0A939C2N7</accession>
<dbReference type="InterPro" id="IPR002123">
    <property type="entry name" value="Plipid/glycerol_acylTrfase"/>
</dbReference>
<evidence type="ECO:0000313" key="6">
    <source>
        <dbReference type="Proteomes" id="UP000663801"/>
    </source>
</evidence>
<evidence type="ECO:0000256" key="3">
    <source>
        <dbReference type="SAM" id="MobiDB-lite"/>
    </source>
</evidence>
<dbReference type="PANTHER" id="PTHR10434">
    <property type="entry name" value="1-ACYL-SN-GLYCEROL-3-PHOSPHATE ACYLTRANSFERASE"/>
    <property type="match status" value="1"/>
</dbReference>
<dbReference type="EMBL" id="JAERWL010000006">
    <property type="protein sequence ID" value="MBM9476206.1"/>
    <property type="molecule type" value="Genomic_DNA"/>
</dbReference>
<proteinExistence type="predicted"/>
<dbReference type="RefSeq" id="WP_205256292.1">
    <property type="nucleotide sequence ID" value="NZ_BAAAPV010000001.1"/>
</dbReference>
<evidence type="ECO:0000256" key="2">
    <source>
        <dbReference type="ARBA" id="ARBA00023315"/>
    </source>
</evidence>
<keyword evidence="6" id="KW-1185">Reference proteome</keyword>
<organism evidence="5 6">
    <name type="scientific">Nakamurella flavida</name>
    <dbReference type="NCBI Taxonomy" id="363630"/>
    <lineage>
        <taxon>Bacteria</taxon>
        <taxon>Bacillati</taxon>
        <taxon>Actinomycetota</taxon>
        <taxon>Actinomycetes</taxon>
        <taxon>Nakamurellales</taxon>
        <taxon>Nakamurellaceae</taxon>
        <taxon>Nakamurella</taxon>
    </lineage>
</organism>
<keyword evidence="2 5" id="KW-0012">Acyltransferase</keyword>
<dbReference type="CDD" id="cd07989">
    <property type="entry name" value="LPLAT_AGPAT-like"/>
    <property type="match status" value="1"/>
</dbReference>
<evidence type="ECO:0000313" key="5">
    <source>
        <dbReference type="EMBL" id="MBM9476206.1"/>
    </source>
</evidence>
<comment type="caution">
    <text evidence="5">The sequence shown here is derived from an EMBL/GenBank/DDBJ whole genome shotgun (WGS) entry which is preliminary data.</text>
</comment>
<evidence type="ECO:0000256" key="1">
    <source>
        <dbReference type="ARBA" id="ARBA00022679"/>
    </source>
</evidence>
<gene>
    <name evidence="5" type="ORF">JL107_07090</name>
</gene>
<sequence>MDQLPPPPEPSSGPAERSSRTYRIVVACARPIVRGWGRLTVEGLDVLPGSGPVVIFANHDSMWDPLTIAVAAGHRRQIRALAKASLWRIPVLAQVLDGMGQIPVRRGQKDASAMDAAVQVLTDGGCIGIFPEGTVTHGRILRARSGAGRLVLGEPASRIVCATVEGTTDMVAFPRRPRLRVRFFSPTGGGPRPGEDAVELSTRILAELRAEVPARASRRRHRRPLPVGVPGDRPGTPPGHPEG</sequence>
<dbReference type="SUPFAM" id="SSF69593">
    <property type="entry name" value="Glycerol-3-phosphate (1)-acyltransferase"/>
    <property type="match status" value="1"/>
</dbReference>
<evidence type="ECO:0000259" key="4">
    <source>
        <dbReference type="SMART" id="SM00563"/>
    </source>
</evidence>
<dbReference type="AlphaFoldDB" id="A0A939C2N7"/>
<dbReference type="SMART" id="SM00563">
    <property type="entry name" value="PlsC"/>
    <property type="match status" value="1"/>
</dbReference>
<dbReference type="GO" id="GO:0006654">
    <property type="term" value="P:phosphatidic acid biosynthetic process"/>
    <property type="evidence" value="ECO:0007669"/>
    <property type="project" value="TreeGrafter"/>
</dbReference>
<reference evidence="5" key="1">
    <citation type="submission" date="2021-01" db="EMBL/GenBank/DDBJ databases">
        <title>KCTC 19127 draft genome.</title>
        <authorList>
            <person name="An D."/>
        </authorList>
    </citation>
    <scope>NUCLEOTIDE SEQUENCE</scope>
    <source>
        <strain evidence="5">KCTC 19127</strain>
    </source>
</reference>
<dbReference type="PANTHER" id="PTHR10434:SF11">
    <property type="entry name" value="1-ACYL-SN-GLYCEROL-3-PHOSPHATE ACYLTRANSFERASE"/>
    <property type="match status" value="1"/>
</dbReference>
<dbReference type="Pfam" id="PF01553">
    <property type="entry name" value="Acyltransferase"/>
    <property type="match status" value="1"/>
</dbReference>
<feature type="region of interest" description="Disordered" evidence="3">
    <location>
        <begin position="212"/>
        <end position="243"/>
    </location>
</feature>
<dbReference type="GO" id="GO:0003841">
    <property type="term" value="F:1-acylglycerol-3-phosphate O-acyltransferase activity"/>
    <property type="evidence" value="ECO:0007669"/>
    <property type="project" value="TreeGrafter"/>
</dbReference>
<feature type="domain" description="Phospholipid/glycerol acyltransferase" evidence="4">
    <location>
        <begin position="53"/>
        <end position="167"/>
    </location>
</feature>
<protein>
    <submittedName>
        <fullName evidence="5">1-acyl-sn-glycerol-3-phosphate acyltransferase</fullName>
    </submittedName>
</protein>
<keyword evidence="1" id="KW-0808">Transferase</keyword>
<name>A0A939C2N7_9ACTN</name>
<dbReference type="Proteomes" id="UP000663801">
    <property type="component" value="Unassembled WGS sequence"/>
</dbReference>